<accession>A0A1W1DCP0</accession>
<dbReference type="InterPro" id="IPR008785">
    <property type="entry name" value="Poxvirus_A14"/>
</dbReference>
<keyword evidence="5 7" id="KW-0472">Membrane</keyword>
<keyword evidence="2 7" id="KW-0812">Transmembrane</keyword>
<dbReference type="EMBL" id="FPHQ01000321">
    <property type="protein sequence ID" value="SFV78206.1"/>
    <property type="molecule type" value="Genomic_DNA"/>
</dbReference>
<dbReference type="AlphaFoldDB" id="A0A1W1DCP0"/>
<dbReference type="GO" id="GO:0019031">
    <property type="term" value="C:viral envelope"/>
    <property type="evidence" value="ECO:0007669"/>
    <property type="project" value="InterPro"/>
</dbReference>
<name>A0A1W1DCP0_9ZZZZ</name>
<protein>
    <submittedName>
        <fullName evidence="8">Uncharacterized protein</fullName>
    </submittedName>
</protein>
<evidence type="ECO:0000256" key="1">
    <source>
        <dbReference type="ARBA" id="ARBA00004182"/>
    </source>
</evidence>
<proteinExistence type="predicted"/>
<evidence type="ECO:0000313" key="8">
    <source>
        <dbReference type="EMBL" id="SFV78206.1"/>
    </source>
</evidence>
<evidence type="ECO:0000256" key="3">
    <source>
        <dbReference type="ARBA" id="ARBA00022844"/>
    </source>
</evidence>
<sequence length="68" mass="7414">MNNKIQILIATLTLLIASPILAHVSPEHVLSYSGETSAIWKIMSIVVFMLGLVAIIAYMSKDLSVNTK</sequence>
<organism evidence="8">
    <name type="scientific">hydrothermal vent metagenome</name>
    <dbReference type="NCBI Taxonomy" id="652676"/>
    <lineage>
        <taxon>unclassified sequences</taxon>
        <taxon>metagenomes</taxon>
        <taxon>ecological metagenomes</taxon>
    </lineage>
</organism>
<keyword evidence="3" id="KW-0946">Virion</keyword>
<dbReference type="Pfam" id="PF05767">
    <property type="entry name" value="Pox_A14"/>
    <property type="match status" value="1"/>
</dbReference>
<evidence type="ECO:0000256" key="6">
    <source>
        <dbReference type="ARBA" id="ARBA00023157"/>
    </source>
</evidence>
<keyword evidence="6" id="KW-1015">Disulfide bond</keyword>
<evidence type="ECO:0000256" key="7">
    <source>
        <dbReference type="SAM" id="Phobius"/>
    </source>
</evidence>
<evidence type="ECO:0000256" key="2">
    <source>
        <dbReference type="ARBA" id="ARBA00022692"/>
    </source>
</evidence>
<feature type="transmembrane region" description="Helical" evidence="7">
    <location>
        <begin position="38"/>
        <end position="59"/>
    </location>
</feature>
<evidence type="ECO:0000256" key="5">
    <source>
        <dbReference type="ARBA" id="ARBA00023136"/>
    </source>
</evidence>
<gene>
    <name evidence="8" type="ORF">MNB_SUP05-10-300</name>
</gene>
<keyword evidence="4 7" id="KW-1133">Transmembrane helix</keyword>
<evidence type="ECO:0000256" key="4">
    <source>
        <dbReference type="ARBA" id="ARBA00022989"/>
    </source>
</evidence>
<dbReference type="GO" id="GO:0055036">
    <property type="term" value="C:virion membrane"/>
    <property type="evidence" value="ECO:0007669"/>
    <property type="project" value="UniProtKB-SubCell"/>
</dbReference>
<reference evidence="8" key="1">
    <citation type="submission" date="2016-10" db="EMBL/GenBank/DDBJ databases">
        <authorList>
            <person name="de Groot N.N."/>
        </authorList>
    </citation>
    <scope>NUCLEOTIDE SEQUENCE</scope>
</reference>
<comment type="subcellular location">
    <subcellularLocation>
        <location evidence="1">Virion membrane</location>
    </subcellularLocation>
</comment>